<name>A0A6G0XAN7_9STRA</name>
<evidence type="ECO:0000256" key="3">
    <source>
        <dbReference type="ARBA" id="ARBA00022475"/>
    </source>
</evidence>
<feature type="domain" description="Fungal lipase-type" evidence="16">
    <location>
        <begin position="149"/>
        <end position="273"/>
    </location>
</feature>
<evidence type="ECO:0000256" key="10">
    <source>
        <dbReference type="ARBA" id="ARBA00022989"/>
    </source>
</evidence>
<reference evidence="17 18" key="1">
    <citation type="submission" date="2019-07" db="EMBL/GenBank/DDBJ databases">
        <title>Genomics analysis of Aphanomyces spp. identifies a new class of oomycete effector associated with host adaptation.</title>
        <authorList>
            <person name="Gaulin E."/>
        </authorList>
    </citation>
    <scope>NUCLEOTIDE SEQUENCE [LARGE SCALE GENOMIC DNA]</scope>
    <source>
        <strain evidence="17 18">ATCC 201684</strain>
    </source>
</reference>
<comment type="caution">
    <text evidence="17">The sequence shown here is derived from an EMBL/GenBank/DDBJ whole genome shotgun (WGS) entry which is preliminary data.</text>
</comment>
<keyword evidence="12" id="KW-0472">Membrane</keyword>
<keyword evidence="7" id="KW-0378">Hydrolase</keyword>
<dbReference type="Proteomes" id="UP000481153">
    <property type="component" value="Unassembled WGS sequence"/>
</dbReference>
<dbReference type="GO" id="GO:0016298">
    <property type="term" value="F:lipase activity"/>
    <property type="evidence" value="ECO:0007669"/>
    <property type="project" value="TreeGrafter"/>
</dbReference>
<evidence type="ECO:0000256" key="9">
    <source>
        <dbReference type="ARBA" id="ARBA00022963"/>
    </source>
</evidence>
<evidence type="ECO:0000256" key="11">
    <source>
        <dbReference type="ARBA" id="ARBA00023098"/>
    </source>
</evidence>
<evidence type="ECO:0000256" key="8">
    <source>
        <dbReference type="ARBA" id="ARBA00022837"/>
    </source>
</evidence>
<comment type="subcellular location">
    <subcellularLocation>
        <location evidence="2">Cell membrane</location>
        <topology evidence="2">Multi-pass membrane protein</topology>
    </subcellularLocation>
</comment>
<accession>A0A6G0XAN7</accession>
<dbReference type="SUPFAM" id="SSF53474">
    <property type="entry name" value="alpha/beta-Hydrolases"/>
    <property type="match status" value="1"/>
</dbReference>
<dbReference type="GO" id="GO:0016042">
    <property type="term" value="P:lipid catabolic process"/>
    <property type="evidence" value="ECO:0007669"/>
    <property type="project" value="UniProtKB-KW"/>
</dbReference>
<dbReference type="Gene3D" id="3.40.50.1820">
    <property type="entry name" value="alpha/beta hydrolase"/>
    <property type="match status" value="1"/>
</dbReference>
<dbReference type="CDD" id="cd00519">
    <property type="entry name" value="Lipase_3"/>
    <property type="match status" value="1"/>
</dbReference>
<keyword evidence="15" id="KW-0175">Coiled coil</keyword>
<sequence length="670" mass="76070">MLRQALRRRFAQAASPVSRQTPHEDLLMMLKTIADATPTSLIKFTSADWLVRLTVLARHNSSRISTIASSKRQASSHIQYKTLHEHIDFMNDLRYYIRVCDATYSLSEQRFMKNSLLAQRNVTMLRSHQGGVFAPKYYLYVDHDKQAVVLVVRGTASIQDFVTDMCMIPEPFQSGYGHRGIVHAAHWLDWKLRDQMLQLAEEYPTYDVRLTGHSLGAGAAALVAHIWAPVMPRMHCLVFAPPACLTLDLAQACEPHVTSVILGDDCVPRLSGKNLINLIDKVEQFDMSAAVKLMMAEELEAKAKQTQESASVKQLREAINRVEDIKKTASEKLSSLSPSVKIEANWLDEQQFATKLKQLWEQLDKRLELPPTPRPKADKSWLNDKPFAAELKELWEQVENHLERTQQYLALEPKQLNLVGAWPFKTNEKEQMEWRQRVDFVNSMPESSDSKQLLSLWGKLDINVVAVEGLLRFVNSPERKIQLINQIEGLLQEISTARSKFSNLAPVLEPVSNRLYELLMTTKHALQQTNIEISMTNSFKSERAQPPVEKKETRSSKILEDKILSMVDGICEELRRETDSILKMVSGGEKITDGVAELNELMGSAPVYPPGTVYILDRTSDGTALALVPHVDEHFNEIIVSNDMIIDHLSSTYDEVIIEMMKTLEDKKQS</sequence>
<keyword evidence="18" id="KW-1185">Reference proteome</keyword>
<dbReference type="InterPro" id="IPR052214">
    <property type="entry name" value="DAG_Lipase-Related"/>
</dbReference>
<evidence type="ECO:0000313" key="18">
    <source>
        <dbReference type="Proteomes" id="UP000481153"/>
    </source>
</evidence>
<keyword evidence="11" id="KW-0443">Lipid metabolism</keyword>
<keyword evidence="5" id="KW-0812">Transmembrane</keyword>
<dbReference type="InterPro" id="IPR029058">
    <property type="entry name" value="AB_hydrolase_fold"/>
</dbReference>
<keyword evidence="8" id="KW-0106">Calcium</keyword>
<evidence type="ECO:0000259" key="16">
    <source>
        <dbReference type="Pfam" id="PF01764"/>
    </source>
</evidence>
<keyword evidence="3" id="KW-1003">Cell membrane</keyword>
<comment type="catalytic activity">
    <reaction evidence="13">
        <text>a 1,2-diacyl-sn-glycerol + H2O = a 2-acylglycerol + a fatty acid + H(+)</text>
        <dbReference type="Rhea" id="RHEA:33275"/>
        <dbReference type="ChEBI" id="CHEBI:15377"/>
        <dbReference type="ChEBI" id="CHEBI:15378"/>
        <dbReference type="ChEBI" id="CHEBI:17389"/>
        <dbReference type="ChEBI" id="CHEBI:17815"/>
        <dbReference type="ChEBI" id="CHEBI:28868"/>
        <dbReference type="EC" id="3.1.1.116"/>
    </reaction>
    <physiologicalReaction direction="left-to-right" evidence="13">
        <dbReference type="Rhea" id="RHEA:33276"/>
    </physiologicalReaction>
</comment>
<dbReference type="Pfam" id="PF01764">
    <property type="entry name" value="Lipase_3"/>
    <property type="match status" value="1"/>
</dbReference>
<gene>
    <name evidence="17" type="ORF">Ae201684_006403</name>
</gene>
<evidence type="ECO:0000256" key="1">
    <source>
        <dbReference type="ARBA" id="ARBA00001913"/>
    </source>
</evidence>
<evidence type="ECO:0000256" key="6">
    <source>
        <dbReference type="ARBA" id="ARBA00022723"/>
    </source>
</evidence>
<evidence type="ECO:0000256" key="13">
    <source>
        <dbReference type="ARBA" id="ARBA00024531"/>
    </source>
</evidence>
<dbReference type="EC" id="3.1.1.116" evidence="14"/>
<evidence type="ECO:0000256" key="2">
    <source>
        <dbReference type="ARBA" id="ARBA00004651"/>
    </source>
</evidence>
<feature type="coiled-coil region" evidence="15">
    <location>
        <begin position="296"/>
        <end position="332"/>
    </location>
</feature>
<keyword evidence="9" id="KW-0442">Lipid degradation</keyword>
<dbReference type="GO" id="GO:0005886">
    <property type="term" value="C:plasma membrane"/>
    <property type="evidence" value="ECO:0007669"/>
    <property type="project" value="UniProtKB-SubCell"/>
</dbReference>
<keyword evidence="10" id="KW-1133">Transmembrane helix</keyword>
<dbReference type="AlphaFoldDB" id="A0A6G0XAN7"/>
<dbReference type="EMBL" id="VJMJ01000084">
    <property type="protein sequence ID" value="KAF0737226.1"/>
    <property type="molecule type" value="Genomic_DNA"/>
</dbReference>
<evidence type="ECO:0000256" key="15">
    <source>
        <dbReference type="SAM" id="Coils"/>
    </source>
</evidence>
<protein>
    <recommendedName>
        <fullName evidence="14">sn-1-specific diacylglycerol lipase</fullName>
        <ecNumber evidence="14">3.1.1.116</ecNumber>
    </recommendedName>
</protein>
<keyword evidence="6" id="KW-0479">Metal-binding</keyword>
<evidence type="ECO:0000256" key="12">
    <source>
        <dbReference type="ARBA" id="ARBA00023136"/>
    </source>
</evidence>
<proteinExistence type="predicted"/>
<keyword evidence="4" id="KW-0597">Phosphoprotein</keyword>
<dbReference type="GO" id="GO:0046872">
    <property type="term" value="F:metal ion binding"/>
    <property type="evidence" value="ECO:0007669"/>
    <property type="project" value="UniProtKB-KW"/>
</dbReference>
<comment type="cofactor">
    <cofactor evidence="1">
        <name>Ca(2+)</name>
        <dbReference type="ChEBI" id="CHEBI:29108"/>
    </cofactor>
</comment>
<dbReference type="InterPro" id="IPR002921">
    <property type="entry name" value="Fungal_lipase-type"/>
</dbReference>
<evidence type="ECO:0000256" key="14">
    <source>
        <dbReference type="ARBA" id="ARBA00026104"/>
    </source>
</evidence>
<evidence type="ECO:0000313" key="17">
    <source>
        <dbReference type="EMBL" id="KAF0737226.1"/>
    </source>
</evidence>
<dbReference type="PANTHER" id="PTHR45792">
    <property type="entry name" value="DIACYLGLYCEROL LIPASE HOMOLOG-RELATED"/>
    <property type="match status" value="1"/>
</dbReference>
<evidence type="ECO:0000256" key="4">
    <source>
        <dbReference type="ARBA" id="ARBA00022553"/>
    </source>
</evidence>
<dbReference type="PANTHER" id="PTHR45792:SF8">
    <property type="entry name" value="DIACYLGLYCEROL LIPASE-ALPHA"/>
    <property type="match status" value="1"/>
</dbReference>
<dbReference type="VEuPathDB" id="FungiDB:AeMF1_010127"/>
<evidence type="ECO:0000256" key="7">
    <source>
        <dbReference type="ARBA" id="ARBA00022801"/>
    </source>
</evidence>
<evidence type="ECO:0000256" key="5">
    <source>
        <dbReference type="ARBA" id="ARBA00022692"/>
    </source>
</evidence>
<organism evidence="17 18">
    <name type="scientific">Aphanomyces euteiches</name>
    <dbReference type="NCBI Taxonomy" id="100861"/>
    <lineage>
        <taxon>Eukaryota</taxon>
        <taxon>Sar</taxon>
        <taxon>Stramenopiles</taxon>
        <taxon>Oomycota</taxon>
        <taxon>Saprolegniomycetes</taxon>
        <taxon>Saprolegniales</taxon>
        <taxon>Verrucalvaceae</taxon>
        <taxon>Aphanomyces</taxon>
    </lineage>
</organism>